<dbReference type="AlphaFoldDB" id="A0A1I7XG20"/>
<keyword evidence="1" id="KW-1185">Reference proteome</keyword>
<sequence length="72" mass="8226">MTYRNEVELPELRDSNDQRKLLAMKIEKQSGCERPVLKLDVCILAKMRGVVGFPQLIVAGRTEDYKAGIYIN</sequence>
<name>A0A1I7XG20_HETBA</name>
<dbReference type="Proteomes" id="UP000095283">
    <property type="component" value="Unplaced"/>
</dbReference>
<dbReference type="Gene3D" id="3.30.200.20">
    <property type="entry name" value="Phosphorylase Kinase, domain 1"/>
    <property type="match status" value="1"/>
</dbReference>
<proteinExistence type="predicted"/>
<protein>
    <submittedName>
        <fullName evidence="2">Glutaredoxin domain-containing protein</fullName>
    </submittedName>
</protein>
<organism evidence="1 2">
    <name type="scientific">Heterorhabditis bacteriophora</name>
    <name type="common">Entomopathogenic nematode worm</name>
    <dbReference type="NCBI Taxonomy" id="37862"/>
    <lineage>
        <taxon>Eukaryota</taxon>
        <taxon>Metazoa</taxon>
        <taxon>Ecdysozoa</taxon>
        <taxon>Nematoda</taxon>
        <taxon>Chromadorea</taxon>
        <taxon>Rhabditida</taxon>
        <taxon>Rhabditina</taxon>
        <taxon>Rhabditomorpha</taxon>
        <taxon>Strongyloidea</taxon>
        <taxon>Heterorhabditidae</taxon>
        <taxon>Heterorhabditis</taxon>
    </lineage>
</organism>
<dbReference type="WBParaSite" id="Hba_16429">
    <property type="protein sequence ID" value="Hba_16429"/>
    <property type="gene ID" value="Hba_16429"/>
</dbReference>
<reference evidence="2" key="1">
    <citation type="submission" date="2016-11" db="UniProtKB">
        <authorList>
            <consortium name="WormBaseParasite"/>
        </authorList>
    </citation>
    <scope>IDENTIFICATION</scope>
</reference>
<evidence type="ECO:0000313" key="1">
    <source>
        <dbReference type="Proteomes" id="UP000095283"/>
    </source>
</evidence>
<accession>A0A1I7XG20</accession>
<evidence type="ECO:0000313" key="2">
    <source>
        <dbReference type="WBParaSite" id="Hba_16429"/>
    </source>
</evidence>